<reference evidence="4" key="1">
    <citation type="journal article" date="2021" name="Nat. Commun.">
        <title>Genetic determinants of endophytism in the Arabidopsis root mycobiome.</title>
        <authorList>
            <person name="Mesny F."/>
            <person name="Miyauchi S."/>
            <person name="Thiergart T."/>
            <person name="Pickel B."/>
            <person name="Atanasova L."/>
            <person name="Karlsson M."/>
            <person name="Huettel B."/>
            <person name="Barry K.W."/>
            <person name="Haridas S."/>
            <person name="Chen C."/>
            <person name="Bauer D."/>
            <person name="Andreopoulos W."/>
            <person name="Pangilinan J."/>
            <person name="LaButti K."/>
            <person name="Riley R."/>
            <person name="Lipzen A."/>
            <person name="Clum A."/>
            <person name="Drula E."/>
            <person name="Henrissat B."/>
            <person name="Kohler A."/>
            <person name="Grigoriev I.V."/>
            <person name="Martin F.M."/>
            <person name="Hacquard S."/>
        </authorList>
    </citation>
    <scope>NUCLEOTIDE SEQUENCE</scope>
    <source>
        <strain evidence="4">FSSC 5 MPI-SDFR-AT-0091</strain>
    </source>
</reference>
<dbReference type="Proteomes" id="UP000736672">
    <property type="component" value="Unassembled WGS sequence"/>
</dbReference>
<dbReference type="InterPro" id="IPR053178">
    <property type="entry name" value="Osmoadaptation_assoc"/>
</dbReference>
<dbReference type="Gene3D" id="4.10.240.10">
    <property type="entry name" value="Zn(2)-C6 fungal-type DNA-binding domain"/>
    <property type="match status" value="1"/>
</dbReference>
<dbReference type="InterPro" id="IPR001138">
    <property type="entry name" value="Zn2Cys6_DnaBD"/>
</dbReference>
<keyword evidence="5" id="KW-1185">Reference proteome</keyword>
<dbReference type="GO" id="GO:0008270">
    <property type="term" value="F:zinc ion binding"/>
    <property type="evidence" value="ECO:0007669"/>
    <property type="project" value="InterPro"/>
</dbReference>
<feature type="region of interest" description="Disordered" evidence="2">
    <location>
        <begin position="286"/>
        <end position="314"/>
    </location>
</feature>
<evidence type="ECO:0000256" key="1">
    <source>
        <dbReference type="ARBA" id="ARBA00023242"/>
    </source>
</evidence>
<dbReference type="CDD" id="cd00067">
    <property type="entry name" value="GAL4"/>
    <property type="match status" value="1"/>
</dbReference>
<evidence type="ECO:0000259" key="3">
    <source>
        <dbReference type="PROSITE" id="PS50048"/>
    </source>
</evidence>
<comment type="caution">
    <text evidence="4">The sequence shown here is derived from an EMBL/GenBank/DDBJ whole genome shotgun (WGS) entry which is preliminary data.</text>
</comment>
<dbReference type="Pfam" id="PF00172">
    <property type="entry name" value="Zn_clus"/>
    <property type="match status" value="1"/>
</dbReference>
<evidence type="ECO:0000313" key="5">
    <source>
        <dbReference type="Proteomes" id="UP000736672"/>
    </source>
</evidence>
<dbReference type="OrthoDB" id="5022350at2759"/>
<proteinExistence type="predicted"/>
<dbReference type="PROSITE" id="PS50048">
    <property type="entry name" value="ZN2_CY6_FUNGAL_2"/>
    <property type="match status" value="1"/>
</dbReference>
<gene>
    <name evidence="4" type="ORF">B0J15DRAFT_494460</name>
</gene>
<dbReference type="SUPFAM" id="SSF57701">
    <property type="entry name" value="Zn2/Cys6 DNA-binding domain"/>
    <property type="match status" value="1"/>
</dbReference>
<feature type="domain" description="Zn(2)-C6 fungal-type" evidence="3">
    <location>
        <begin position="9"/>
        <end position="38"/>
    </location>
</feature>
<sequence length="447" mass="49940">MVGVKHIQRCDQCRQAKRKCDQAQPSCGRCGRLGIQCTGANVRQFIYVKDPLAVSIRSNPLSKSMSIAQSLVSIIESPGLPYDIPCSGVFFSQLPQRLISCPTLAIATSAMVKTHQSLHNHNETLYRQALSHHGTALRAVRNMLQDPSQAYSVNTACAIYLIMACQELLWGPAVPATQHMAMLLAILRNAFMEGWLQEFHISMLVCYLPTITFEMAYNPDLKPEPWFYELIAWCAGNRNGQMTVCDSIAMMAFAQMPRFNSNPHKYYTQISQAYRLLKDELEKLSVKESGQTEPTVSSTKYGEGAQGLPPEDPIQVPQRDMQTLGPYTTMLAAGALLNRLLRQVEGCTELLMSEMKSFCNEIVSASQQGFKFGPLAAGVMPQTMAIVWAASEPCPERNSIKEAGLGSLNYEIGVKWLERARRFKSAIDNRSVWKDVDRRSYQFAEKS</sequence>
<accession>A0A9P9HBX4</accession>
<dbReference type="InterPro" id="IPR036864">
    <property type="entry name" value="Zn2-C6_fun-type_DNA-bd_sf"/>
</dbReference>
<name>A0A9P9HBX4_FUSSL</name>
<protein>
    <recommendedName>
        <fullName evidence="3">Zn(2)-C6 fungal-type domain-containing protein</fullName>
    </recommendedName>
</protein>
<evidence type="ECO:0000256" key="2">
    <source>
        <dbReference type="SAM" id="MobiDB-lite"/>
    </source>
</evidence>
<dbReference type="EMBL" id="JAGTJS010000010">
    <property type="protein sequence ID" value="KAH7254436.1"/>
    <property type="molecule type" value="Genomic_DNA"/>
</dbReference>
<dbReference type="GO" id="GO:0000981">
    <property type="term" value="F:DNA-binding transcription factor activity, RNA polymerase II-specific"/>
    <property type="evidence" value="ECO:0007669"/>
    <property type="project" value="InterPro"/>
</dbReference>
<keyword evidence="1" id="KW-0539">Nucleus</keyword>
<dbReference type="SMART" id="SM00066">
    <property type="entry name" value="GAL4"/>
    <property type="match status" value="1"/>
</dbReference>
<evidence type="ECO:0000313" key="4">
    <source>
        <dbReference type="EMBL" id="KAH7254436.1"/>
    </source>
</evidence>
<organism evidence="4 5">
    <name type="scientific">Fusarium solani</name>
    <name type="common">Filamentous fungus</name>
    <dbReference type="NCBI Taxonomy" id="169388"/>
    <lineage>
        <taxon>Eukaryota</taxon>
        <taxon>Fungi</taxon>
        <taxon>Dikarya</taxon>
        <taxon>Ascomycota</taxon>
        <taxon>Pezizomycotina</taxon>
        <taxon>Sordariomycetes</taxon>
        <taxon>Hypocreomycetidae</taxon>
        <taxon>Hypocreales</taxon>
        <taxon>Nectriaceae</taxon>
        <taxon>Fusarium</taxon>
        <taxon>Fusarium solani species complex</taxon>
    </lineage>
</organism>
<feature type="compositionally biased region" description="Polar residues" evidence="2">
    <location>
        <begin position="288"/>
        <end position="300"/>
    </location>
</feature>
<dbReference type="AlphaFoldDB" id="A0A9P9HBX4"/>
<dbReference type="PANTHER" id="PTHR38111">
    <property type="entry name" value="ZN(2)-C6 FUNGAL-TYPE DOMAIN-CONTAINING PROTEIN-RELATED"/>
    <property type="match status" value="1"/>
</dbReference>